<evidence type="ECO:0000313" key="9">
    <source>
        <dbReference type="EMBL" id="TGE35810.1"/>
    </source>
</evidence>
<feature type="binding site" evidence="7">
    <location>
        <position position="271"/>
    </location>
    <ligand>
        <name>Zn(2+)</name>
        <dbReference type="ChEBI" id="CHEBI:29105"/>
    </ligand>
</feature>
<evidence type="ECO:0000256" key="7">
    <source>
        <dbReference type="PROSITE-ProRule" id="PRU00333"/>
    </source>
</evidence>
<protein>
    <submittedName>
        <fullName evidence="9">Homocysteine methyltransferase</fullName>
    </submittedName>
</protein>
<evidence type="ECO:0000256" key="4">
    <source>
        <dbReference type="ARBA" id="ARBA00022691"/>
    </source>
</evidence>
<keyword evidence="3 7" id="KW-0808">Transferase</keyword>
<comment type="cofactor">
    <cofactor evidence="7">
        <name>Zn(2+)</name>
        <dbReference type="ChEBI" id="CHEBI:29105"/>
    </cofactor>
</comment>
<dbReference type="GO" id="GO:0008705">
    <property type="term" value="F:methionine synthase activity"/>
    <property type="evidence" value="ECO:0007669"/>
    <property type="project" value="TreeGrafter"/>
</dbReference>
<dbReference type="InterPro" id="IPR036589">
    <property type="entry name" value="HCY_dom_sf"/>
</dbReference>
<gene>
    <name evidence="9" type="ORF">E4K67_23750</name>
</gene>
<dbReference type="PANTHER" id="PTHR45833:SF1">
    <property type="entry name" value="METHIONINE SYNTHASE"/>
    <property type="match status" value="1"/>
</dbReference>
<comment type="caution">
    <text evidence="9">The sequence shown here is derived from an EMBL/GenBank/DDBJ whole genome shotgun (WGS) entry which is preliminary data.</text>
</comment>
<dbReference type="GO" id="GO:0046872">
    <property type="term" value="F:metal ion binding"/>
    <property type="evidence" value="ECO:0007669"/>
    <property type="project" value="UniProtKB-KW"/>
</dbReference>
<dbReference type="InterPro" id="IPR050554">
    <property type="entry name" value="Met_Synthase/Corrinoid"/>
</dbReference>
<sequence length="434" mass="47725">MKNFLDAIHERVLLYDGSKGVMLQRRGLKGNEASESWNLSKPDEVKNLYNLYKQAGSDVIQSNTFPGNRITLDMHNLGDKTYQLNFEGVKLAKEIAGDDIYVAASVGPTGMILEPAGDLSFDKAYSIFKEQLRAIEDAGADIVNFETFSDLNELRAAILAAKETTTLPIIASITFNENSRTLSGNSAEVCAIVCQSLGVAVVGANCSGGPDSLIEPIKKMYSVTSIPLTVKANAGMPNLVNGEAVYEQKPEQFSSYTKEFVENGVRLIGGCCGTTPEFISAIKKELDKIKTPDLELKASSTITSAFNHLVLSKDKEYVVKKLSLKENNAVEMLKNGDFYNLIRDYKSEKMDYLLIDFANLNEPFDVSGFTSNISFVIKKPLIIKSASTEILNKFLRYYPGKVGVVLSDNTEISLSQLKHYGALILNEELEPITN</sequence>
<comment type="similarity">
    <text evidence="1">Belongs to the vitamin-B12 dependent methionine synthase family.</text>
</comment>
<dbReference type="AlphaFoldDB" id="A0A4Z0QZD2"/>
<dbReference type="InterPro" id="IPR003726">
    <property type="entry name" value="HCY_dom"/>
</dbReference>
<dbReference type="PANTHER" id="PTHR45833">
    <property type="entry name" value="METHIONINE SYNTHASE"/>
    <property type="match status" value="1"/>
</dbReference>
<keyword evidence="5 7" id="KW-0479">Metal-binding</keyword>
<dbReference type="OrthoDB" id="9803687at2"/>
<dbReference type="GO" id="GO:0005829">
    <property type="term" value="C:cytosol"/>
    <property type="evidence" value="ECO:0007669"/>
    <property type="project" value="TreeGrafter"/>
</dbReference>
<evidence type="ECO:0000256" key="5">
    <source>
        <dbReference type="ARBA" id="ARBA00022723"/>
    </source>
</evidence>
<dbReference type="Pfam" id="PF02574">
    <property type="entry name" value="S-methyl_trans"/>
    <property type="match status" value="1"/>
</dbReference>
<feature type="domain" description="Hcy-binding" evidence="8">
    <location>
        <begin position="1"/>
        <end position="286"/>
    </location>
</feature>
<feature type="binding site" evidence="7">
    <location>
        <position position="206"/>
    </location>
    <ligand>
        <name>Zn(2+)</name>
        <dbReference type="ChEBI" id="CHEBI:29105"/>
    </ligand>
</feature>
<dbReference type="PROSITE" id="PS50970">
    <property type="entry name" value="HCY"/>
    <property type="match status" value="1"/>
</dbReference>
<dbReference type="Proteomes" id="UP000298460">
    <property type="component" value="Unassembled WGS sequence"/>
</dbReference>
<dbReference type="SUPFAM" id="SSF82282">
    <property type="entry name" value="Homocysteine S-methyltransferase"/>
    <property type="match status" value="1"/>
</dbReference>
<evidence type="ECO:0000256" key="1">
    <source>
        <dbReference type="ARBA" id="ARBA00010398"/>
    </source>
</evidence>
<evidence type="ECO:0000313" key="10">
    <source>
        <dbReference type="Proteomes" id="UP000298460"/>
    </source>
</evidence>
<keyword evidence="6" id="KW-0170">Cobalt</keyword>
<evidence type="ECO:0000256" key="2">
    <source>
        <dbReference type="ARBA" id="ARBA00022603"/>
    </source>
</evidence>
<evidence type="ECO:0000259" key="8">
    <source>
        <dbReference type="PROSITE" id="PS50970"/>
    </source>
</evidence>
<feature type="binding site" evidence="7">
    <location>
        <position position="272"/>
    </location>
    <ligand>
        <name>Zn(2+)</name>
        <dbReference type="ChEBI" id="CHEBI:29105"/>
    </ligand>
</feature>
<organism evidence="9 10">
    <name type="scientific">Desulfosporosinus fructosivorans</name>
    <dbReference type="NCBI Taxonomy" id="2018669"/>
    <lineage>
        <taxon>Bacteria</taxon>
        <taxon>Bacillati</taxon>
        <taxon>Bacillota</taxon>
        <taxon>Clostridia</taxon>
        <taxon>Eubacteriales</taxon>
        <taxon>Desulfitobacteriaceae</taxon>
        <taxon>Desulfosporosinus</taxon>
    </lineage>
</organism>
<keyword evidence="2 7" id="KW-0489">Methyltransferase</keyword>
<accession>A0A4Z0QZD2</accession>
<keyword evidence="7" id="KW-0862">Zinc</keyword>
<dbReference type="GO" id="GO:0046653">
    <property type="term" value="P:tetrahydrofolate metabolic process"/>
    <property type="evidence" value="ECO:0007669"/>
    <property type="project" value="TreeGrafter"/>
</dbReference>
<evidence type="ECO:0000256" key="3">
    <source>
        <dbReference type="ARBA" id="ARBA00022679"/>
    </source>
</evidence>
<keyword evidence="4" id="KW-0949">S-adenosyl-L-methionine</keyword>
<name>A0A4Z0QZD2_9FIRM</name>
<dbReference type="EMBL" id="SPQQ01000011">
    <property type="protein sequence ID" value="TGE35810.1"/>
    <property type="molecule type" value="Genomic_DNA"/>
</dbReference>
<dbReference type="GO" id="GO:0032259">
    <property type="term" value="P:methylation"/>
    <property type="evidence" value="ECO:0007669"/>
    <property type="project" value="UniProtKB-KW"/>
</dbReference>
<dbReference type="Gene3D" id="3.20.20.330">
    <property type="entry name" value="Homocysteine-binding-like domain"/>
    <property type="match status" value="1"/>
</dbReference>
<keyword evidence="10" id="KW-1185">Reference proteome</keyword>
<evidence type="ECO:0000256" key="6">
    <source>
        <dbReference type="ARBA" id="ARBA00023285"/>
    </source>
</evidence>
<proteinExistence type="inferred from homology"/>
<dbReference type="GO" id="GO:0050667">
    <property type="term" value="P:homocysteine metabolic process"/>
    <property type="evidence" value="ECO:0007669"/>
    <property type="project" value="TreeGrafter"/>
</dbReference>
<reference evidence="9 10" key="1">
    <citation type="submission" date="2019-03" db="EMBL/GenBank/DDBJ databases">
        <title>Draft Genome Sequence of Desulfosporosinus fructosivorans Strain 63.6F, Isolated from Marine Sediment in the Baltic Sea.</title>
        <authorList>
            <person name="Hausmann B."/>
            <person name="Vandieken V."/>
            <person name="Pjevac P."/>
            <person name="Schreck K."/>
            <person name="Herbold C.W."/>
            <person name="Loy A."/>
        </authorList>
    </citation>
    <scope>NUCLEOTIDE SEQUENCE [LARGE SCALE GENOMIC DNA]</scope>
    <source>
        <strain evidence="9 10">63.6F</strain>
    </source>
</reference>